<feature type="domain" description="JmjC" evidence="3">
    <location>
        <begin position="131"/>
        <end position="505"/>
    </location>
</feature>
<evidence type="ECO:0000313" key="5">
    <source>
        <dbReference type="Proteomes" id="UP000305948"/>
    </source>
</evidence>
<feature type="coiled-coil region" evidence="1">
    <location>
        <begin position="256"/>
        <end position="319"/>
    </location>
</feature>
<keyword evidence="1" id="KW-0175">Coiled coil</keyword>
<gene>
    <name evidence="4" type="ORF">OE88DRAFT_1662305</name>
</gene>
<evidence type="ECO:0000313" key="4">
    <source>
        <dbReference type="EMBL" id="TFK49702.1"/>
    </source>
</evidence>
<dbReference type="Gene3D" id="2.60.120.10">
    <property type="entry name" value="Jelly Rolls"/>
    <property type="match status" value="1"/>
</dbReference>
<evidence type="ECO:0000256" key="1">
    <source>
        <dbReference type="SAM" id="Coils"/>
    </source>
</evidence>
<feature type="region of interest" description="Disordered" evidence="2">
    <location>
        <begin position="345"/>
        <end position="387"/>
    </location>
</feature>
<reference evidence="4 5" key="1">
    <citation type="journal article" date="2019" name="Nat. Ecol. Evol.">
        <title>Megaphylogeny resolves global patterns of mushroom evolution.</title>
        <authorList>
            <person name="Varga T."/>
            <person name="Krizsan K."/>
            <person name="Foldi C."/>
            <person name="Dima B."/>
            <person name="Sanchez-Garcia M."/>
            <person name="Sanchez-Ramirez S."/>
            <person name="Szollosi G.J."/>
            <person name="Szarkandi J.G."/>
            <person name="Papp V."/>
            <person name="Albert L."/>
            <person name="Andreopoulos W."/>
            <person name="Angelini C."/>
            <person name="Antonin V."/>
            <person name="Barry K.W."/>
            <person name="Bougher N.L."/>
            <person name="Buchanan P."/>
            <person name="Buyck B."/>
            <person name="Bense V."/>
            <person name="Catcheside P."/>
            <person name="Chovatia M."/>
            <person name="Cooper J."/>
            <person name="Damon W."/>
            <person name="Desjardin D."/>
            <person name="Finy P."/>
            <person name="Geml J."/>
            <person name="Haridas S."/>
            <person name="Hughes K."/>
            <person name="Justo A."/>
            <person name="Karasinski D."/>
            <person name="Kautmanova I."/>
            <person name="Kiss B."/>
            <person name="Kocsube S."/>
            <person name="Kotiranta H."/>
            <person name="LaButti K.M."/>
            <person name="Lechner B.E."/>
            <person name="Liimatainen K."/>
            <person name="Lipzen A."/>
            <person name="Lukacs Z."/>
            <person name="Mihaltcheva S."/>
            <person name="Morgado L.N."/>
            <person name="Niskanen T."/>
            <person name="Noordeloos M.E."/>
            <person name="Ohm R.A."/>
            <person name="Ortiz-Santana B."/>
            <person name="Ovrebo C."/>
            <person name="Racz N."/>
            <person name="Riley R."/>
            <person name="Savchenko A."/>
            <person name="Shiryaev A."/>
            <person name="Soop K."/>
            <person name="Spirin V."/>
            <person name="Szebenyi C."/>
            <person name="Tomsovsky M."/>
            <person name="Tulloss R.E."/>
            <person name="Uehling J."/>
            <person name="Grigoriev I.V."/>
            <person name="Vagvolgyi C."/>
            <person name="Papp T."/>
            <person name="Martin F.M."/>
            <person name="Miettinen O."/>
            <person name="Hibbett D.S."/>
            <person name="Nagy L.G."/>
        </authorList>
    </citation>
    <scope>NUCLEOTIDE SEQUENCE [LARGE SCALE GENOMIC DNA]</scope>
    <source>
        <strain evidence="4 5">OMC1185</strain>
    </source>
</reference>
<dbReference type="OrthoDB" id="415358at2759"/>
<protein>
    <submittedName>
        <fullName evidence="4">Clavaminate synthase-like protein</fullName>
    </submittedName>
</protein>
<accession>A0A5C3MXT2</accession>
<proteinExistence type="predicted"/>
<dbReference type="PANTHER" id="PTHR12461:SF100">
    <property type="entry name" value="JMJC DOMAIN-CONTAINING PROTEIN 4"/>
    <property type="match status" value="1"/>
</dbReference>
<dbReference type="STRING" id="5364.A0A5C3MXT2"/>
<dbReference type="InterPro" id="IPR014710">
    <property type="entry name" value="RmlC-like_jellyroll"/>
</dbReference>
<evidence type="ECO:0000259" key="3">
    <source>
        <dbReference type="PROSITE" id="PS51184"/>
    </source>
</evidence>
<keyword evidence="5" id="KW-1185">Reference proteome</keyword>
<dbReference type="AlphaFoldDB" id="A0A5C3MXT2"/>
<dbReference type="EMBL" id="ML213515">
    <property type="protein sequence ID" value="TFK49702.1"/>
    <property type="molecule type" value="Genomic_DNA"/>
</dbReference>
<dbReference type="SUPFAM" id="SSF51197">
    <property type="entry name" value="Clavaminate synthase-like"/>
    <property type="match status" value="2"/>
</dbReference>
<dbReference type="Gene3D" id="2.60.120.650">
    <property type="entry name" value="Cupin"/>
    <property type="match status" value="1"/>
</dbReference>
<feature type="compositionally biased region" description="Low complexity" evidence="2">
    <location>
        <begin position="366"/>
        <end position="375"/>
    </location>
</feature>
<dbReference type="Pfam" id="PF13621">
    <property type="entry name" value="Cupin_8"/>
    <property type="match status" value="1"/>
</dbReference>
<organism evidence="4 5">
    <name type="scientific">Heliocybe sulcata</name>
    <dbReference type="NCBI Taxonomy" id="5364"/>
    <lineage>
        <taxon>Eukaryota</taxon>
        <taxon>Fungi</taxon>
        <taxon>Dikarya</taxon>
        <taxon>Basidiomycota</taxon>
        <taxon>Agaricomycotina</taxon>
        <taxon>Agaricomycetes</taxon>
        <taxon>Gloeophyllales</taxon>
        <taxon>Gloeophyllaceae</taxon>
        <taxon>Heliocybe</taxon>
    </lineage>
</organism>
<sequence>MAQAGYQGWTLTTAEDGLDRISPSIAHADFLSSYVLGRKPAVFTSHFTDSLCRWTDLDYLNDKAGSSIVKVERLDTSTGGFGSGLPRLEMPFREFLAKLKAEGEEVEMYLTTQYDEEAETSKDNLPELFTCPPPCNALKDDFPLRPSILQSLVPHQVNLWLGRSRAQSSKASSSDEAIDWTQSHSSGLHHDHHDNLYVLLSGFKRFVLFPPSAHPHLAFYGSASGAQVYANGVVAYEGDCMGPDALSARDRWGWETRRLQRVVNELKKKRKKEKAATKGNLKFKLKGIGRQKTALEMELEIAEQALEDAEDKYLDAIGEEALDGADMKDDFDALGDMLGGADEGLTASGDGMDDASSVAETASVAGSTSSRTTGKGKSKAREVDGVTEPPSFSKIPAYVLHTKLGLPSGSVPVSKSEEGSIGYEDADLKSLKPIVVYLEPGQMLYLPASWIHEVSSASRPRVSAPFQKRSRAECAGGDLADVHMAFNYWFYPPDNIGDANQKDTRGIYEMQELFDYLGSVIEERWKGSEEAASSGNASSKRMRMS</sequence>
<dbReference type="InterPro" id="IPR003347">
    <property type="entry name" value="JmjC_dom"/>
</dbReference>
<name>A0A5C3MXT2_9AGAM</name>
<dbReference type="InterPro" id="IPR041667">
    <property type="entry name" value="Cupin_8"/>
</dbReference>
<dbReference type="PROSITE" id="PS51184">
    <property type="entry name" value="JMJC"/>
    <property type="match status" value="1"/>
</dbReference>
<dbReference type="PANTHER" id="PTHR12461">
    <property type="entry name" value="HYPOXIA-INDUCIBLE FACTOR 1 ALPHA INHIBITOR-RELATED"/>
    <property type="match status" value="1"/>
</dbReference>
<dbReference type="Proteomes" id="UP000305948">
    <property type="component" value="Unassembled WGS sequence"/>
</dbReference>
<evidence type="ECO:0000256" key="2">
    <source>
        <dbReference type="SAM" id="MobiDB-lite"/>
    </source>
</evidence>